<dbReference type="InterPro" id="IPR000683">
    <property type="entry name" value="Gfo/Idh/MocA-like_OxRdtase_N"/>
</dbReference>
<evidence type="ECO:0000313" key="5">
    <source>
        <dbReference type="Proteomes" id="UP000257143"/>
    </source>
</evidence>
<dbReference type="OrthoDB" id="9815825at2"/>
<dbReference type="Proteomes" id="UP000257143">
    <property type="component" value="Unassembled WGS sequence"/>
</dbReference>
<dbReference type="Gene3D" id="3.40.50.720">
    <property type="entry name" value="NAD(P)-binding Rossmann-like Domain"/>
    <property type="match status" value="1"/>
</dbReference>
<dbReference type="EMBL" id="PIOC01000001">
    <property type="protein sequence ID" value="RDW22474.1"/>
    <property type="molecule type" value="Genomic_DNA"/>
</dbReference>
<comment type="caution">
    <text evidence="4">The sequence shown here is derived from an EMBL/GenBank/DDBJ whole genome shotgun (WGS) entry which is preliminary data.</text>
</comment>
<dbReference type="InterPro" id="IPR050463">
    <property type="entry name" value="Gfo/Idh/MocA_oxidrdct_glycsds"/>
</dbReference>
<feature type="domain" description="Gfo/Idh/MocA-like oxidoreductase N-terminal" evidence="2">
    <location>
        <begin position="5"/>
        <end position="120"/>
    </location>
</feature>
<dbReference type="SUPFAM" id="SSF51735">
    <property type="entry name" value="NAD(P)-binding Rossmann-fold domains"/>
    <property type="match status" value="1"/>
</dbReference>
<evidence type="ECO:0000259" key="2">
    <source>
        <dbReference type="Pfam" id="PF01408"/>
    </source>
</evidence>
<dbReference type="PANTHER" id="PTHR43818">
    <property type="entry name" value="BCDNA.GH03377"/>
    <property type="match status" value="1"/>
</dbReference>
<keyword evidence="1" id="KW-0560">Oxidoreductase</keyword>
<dbReference type="Pfam" id="PF01408">
    <property type="entry name" value="GFO_IDH_MocA"/>
    <property type="match status" value="1"/>
</dbReference>
<dbReference type="GO" id="GO:0000166">
    <property type="term" value="F:nucleotide binding"/>
    <property type="evidence" value="ECO:0007669"/>
    <property type="project" value="InterPro"/>
</dbReference>
<protein>
    <submittedName>
        <fullName evidence="4">Oxidoreductase</fullName>
    </submittedName>
</protein>
<accession>A0A3D8Q2F0</accession>
<evidence type="ECO:0000259" key="3">
    <source>
        <dbReference type="Pfam" id="PF22725"/>
    </source>
</evidence>
<dbReference type="SUPFAM" id="SSF55347">
    <property type="entry name" value="Glyceraldehyde-3-phosphate dehydrogenase-like, C-terminal domain"/>
    <property type="match status" value="1"/>
</dbReference>
<sequence length="373" mass="40997">MFKMIKVGIIGCGFISDIYLENSKRFNKLYEIVACSDLNLELAKQKADKFSIPHAYTTNDLLADPAIDLVINLTIPSVHAEVAIAALRSGKHVYSEKPIAINREEGEMVLKVAKEKGLLVGNAPDTLLGGGLQTSRKLIDDGWIGKPVSATAFMMNHGHESWHPSPEFYYKKGGGPLFDMGPYYLTALIFLMGPITRVTGSANITFPERMIISEPKYGEKIHVETPTQINGVLDFESGAVGSIITSFDTWHHHLPRIEIHGTEGSLSVPDPNTFGGPVYVRRHDHLDWMEIPLSHGFTDNSRGIGLADMANAILTGSTPRANGELAQHVLDIMQGILDASEIGQHVEIKSRCSQPKPLHIGINEDNFNELIKL</sequence>
<evidence type="ECO:0000256" key="1">
    <source>
        <dbReference type="ARBA" id="ARBA00023002"/>
    </source>
</evidence>
<dbReference type="AlphaFoldDB" id="A0A3D8Q2F0"/>
<name>A0A3D8Q2F0_9BACI</name>
<dbReference type="InterPro" id="IPR036291">
    <property type="entry name" value="NAD(P)-bd_dom_sf"/>
</dbReference>
<keyword evidence="5" id="KW-1185">Reference proteome</keyword>
<dbReference type="InterPro" id="IPR055170">
    <property type="entry name" value="GFO_IDH_MocA-like_dom"/>
</dbReference>
<dbReference type="PANTHER" id="PTHR43818:SF11">
    <property type="entry name" value="BCDNA.GH03377"/>
    <property type="match status" value="1"/>
</dbReference>
<organism evidence="4 5">
    <name type="scientific">Oceanobacillus arenosus</name>
    <dbReference type="NCBI Taxonomy" id="1229153"/>
    <lineage>
        <taxon>Bacteria</taxon>
        <taxon>Bacillati</taxon>
        <taxon>Bacillota</taxon>
        <taxon>Bacilli</taxon>
        <taxon>Bacillales</taxon>
        <taxon>Bacillaceae</taxon>
        <taxon>Oceanobacillus</taxon>
    </lineage>
</organism>
<feature type="domain" description="GFO/IDH/MocA-like oxidoreductase" evidence="3">
    <location>
        <begin position="133"/>
        <end position="266"/>
    </location>
</feature>
<proteinExistence type="predicted"/>
<dbReference type="GO" id="GO:0016491">
    <property type="term" value="F:oxidoreductase activity"/>
    <property type="evidence" value="ECO:0007669"/>
    <property type="project" value="UniProtKB-KW"/>
</dbReference>
<reference evidence="5" key="1">
    <citation type="submission" date="2017-11" db="EMBL/GenBank/DDBJ databases">
        <authorList>
            <person name="Zhu W."/>
        </authorList>
    </citation>
    <scope>NUCLEOTIDE SEQUENCE [LARGE SCALE GENOMIC DNA]</scope>
    <source>
        <strain evidence="5">CAU 1183</strain>
    </source>
</reference>
<gene>
    <name evidence="4" type="ORF">CWR48_00240</name>
</gene>
<dbReference type="Pfam" id="PF22725">
    <property type="entry name" value="GFO_IDH_MocA_C3"/>
    <property type="match status" value="1"/>
</dbReference>
<evidence type="ECO:0000313" key="4">
    <source>
        <dbReference type="EMBL" id="RDW22474.1"/>
    </source>
</evidence>
<dbReference type="Gene3D" id="3.30.360.10">
    <property type="entry name" value="Dihydrodipicolinate Reductase, domain 2"/>
    <property type="match status" value="1"/>
</dbReference>